<dbReference type="RefSeq" id="WP_161110492.1">
    <property type="nucleotide sequence ID" value="NZ_WWHY01000001.1"/>
</dbReference>
<proteinExistence type="predicted"/>
<comment type="caution">
    <text evidence="1">The sequence shown here is derived from an EMBL/GenBank/DDBJ whole genome shotgun (WGS) entry which is preliminary data.</text>
</comment>
<accession>A0A7K2IPI9</accession>
<sequence length="139" mass="15819">MSVGLYYTAHRDTPLSDDERTVLTGIVDEGERALLEEARHRLAEWRESGEVPEDLVDPGEIFEPLAPYSIGERPRELFAGSSRLSSPRAGFETLMAQVRHYLAALTRLREALPDAEWRVHVDDLDVPWVEGRYVLEAKM</sequence>
<dbReference type="AlphaFoldDB" id="A0A7K2IPI9"/>
<name>A0A7K2IPI9_9ACTN</name>
<reference evidence="1 2" key="1">
    <citation type="journal article" date="2019" name="Nat. Commun.">
        <title>The antimicrobial potential of Streptomyces from insect microbiomes.</title>
        <authorList>
            <person name="Chevrette M.G."/>
            <person name="Carlson C.M."/>
            <person name="Ortega H.E."/>
            <person name="Thomas C."/>
            <person name="Ananiev G.E."/>
            <person name="Barns K.J."/>
            <person name="Book A.J."/>
            <person name="Cagnazzo J."/>
            <person name="Carlos C."/>
            <person name="Flanigan W."/>
            <person name="Grubbs K.J."/>
            <person name="Horn H.A."/>
            <person name="Hoffmann F.M."/>
            <person name="Klassen J.L."/>
            <person name="Knack J.J."/>
            <person name="Lewin G.R."/>
            <person name="McDonald B.R."/>
            <person name="Muller L."/>
            <person name="Melo W.G.P."/>
            <person name="Pinto-Tomas A.A."/>
            <person name="Schmitz A."/>
            <person name="Wendt-Pienkowski E."/>
            <person name="Wildman S."/>
            <person name="Zhao M."/>
            <person name="Zhang F."/>
            <person name="Bugni T.S."/>
            <person name="Andes D.R."/>
            <person name="Pupo M.T."/>
            <person name="Currie C.R."/>
        </authorList>
    </citation>
    <scope>NUCLEOTIDE SEQUENCE [LARGE SCALE GENOMIC DNA]</scope>
    <source>
        <strain evidence="1 2">SID5840</strain>
    </source>
</reference>
<dbReference type="EMBL" id="WWHY01000001">
    <property type="protein sequence ID" value="MYR31853.1"/>
    <property type="molecule type" value="Genomic_DNA"/>
</dbReference>
<evidence type="ECO:0000313" key="2">
    <source>
        <dbReference type="Proteomes" id="UP000467124"/>
    </source>
</evidence>
<protein>
    <submittedName>
        <fullName evidence="1">Uncharacterized protein</fullName>
    </submittedName>
</protein>
<gene>
    <name evidence="1" type="ORF">GTW20_06090</name>
</gene>
<dbReference type="Proteomes" id="UP000467124">
    <property type="component" value="Unassembled WGS sequence"/>
</dbReference>
<evidence type="ECO:0000313" key="1">
    <source>
        <dbReference type="EMBL" id="MYR31853.1"/>
    </source>
</evidence>
<organism evidence="1 2">
    <name type="scientific">Nocardiopsis alba</name>
    <dbReference type="NCBI Taxonomy" id="53437"/>
    <lineage>
        <taxon>Bacteria</taxon>
        <taxon>Bacillati</taxon>
        <taxon>Actinomycetota</taxon>
        <taxon>Actinomycetes</taxon>
        <taxon>Streptosporangiales</taxon>
        <taxon>Nocardiopsidaceae</taxon>
        <taxon>Nocardiopsis</taxon>
    </lineage>
</organism>